<dbReference type="EMBL" id="CP042467">
    <property type="protein sequence ID" value="QED27394.1"/>
    <property type="molecule type" value="Genomic_DNA"/>
</dbReference>
<sequence>MRTADFLGILEVLADRDVDFIVVGALSAVIQGAPVTTFDLDIVHSRTPDNLDRLLGALESLNAYYRGHGERRQVPSISHLASEGHQLLSTDLGPLDVLGTIEGGLDYQDLLPFSKNLNLDGRTFTVLKISKYLAFKEDSQLEKDRARLPILRACVAQNPEE</sequence>
<accession>A0A5B8XPD2</accession>
<dbReference type="KEGG" id="bbae:FRD01_09110"/>
<dbReference type="InterPro" id="IPR043519">
    <property type="entry name" value="NT_sf"/>
</dbReference>
<dbReference type="RefSeq" id="WP_146959079.1">
    <property type="nucleotide sequence ID" value="NZ_CP042467.1"/>
</dbReference>
<evidence type="ECO:0000313" key="2">
    <source>
        <dbReference type="Proteomes" id="UP000321595"/>
    </source>
</evidence>
<reference evidence="1 2" key="1">
    <citation type="submission" date="2019-08" db="EMBL/GenBank/DDBJ databases">
        <authorList>
            <person name="Liang Q."/>
        </authorList>
    </citation>
    <scope>NUCLEOTIDE SEQUENCE [LARGE SCALE GENOMIC DNA]</scope>
    <source>
        <strain evidence="1 2">V1718</strain>
    </source>
</reference>
<dbReference type="Proteomes" id="UP000321595">
    <property type="component" value="Chromosome"/>
</dbReference>
<dbReference type="OrthoDB" id="5520054at2"/>
<keyword evidence="2" id="KW-1185">Reference proteome</keyword>
<dbReference type="SUPFAM" id="SSF81301">
    <property type="entry name" value="Nucleotidyltransferase"/>
    <property type="match status" value="1"/>
</dbReference>
<evidence type="ECO:0000313" key="1">
    <source>
        <dbReference type="EMBL" id="QED27394.1"/>
    </source>
</evidence>
<evidence type="ECO:0008006" key="3">
    <source>
        <dbReference type="Google" id="ProtNLM"/>
    </source>
</evidence>
<gene>
    <name evidence="1" type="ORF">FRD01_09110</name>
</gene>
<protein>
    <recommendedName>
        <fullName evidence="3">Nucleotidyltransferase</fullName>
    </recommendedName>
</protein>
<dbReference type="Gene3D" id="3.30.460.40">
    <property type="match status" value="1"/>
</dbReference>
<proteinExistence type="predicted"/>
<organism evidence="1 2">
    <name type="scientific">Microvenator marinus</name>
    <dbReference type="NCBI Taxonomy" id="2600177"/>
    <lineage>
        <taxon>Bacteria</taxon>
        <taxon>Deltaproteobacteria</taxon>
        <taxon>Bradymonadales</taxon>
        <taxon>Microvenatoraceae</taxon>
        <taxon>Microvenator</taxon>
    </lineage>
</organism>
<dbReference type="AlphaFoldDB" id="A0A5B8XPD2"/>
<name>A0A5B8XPD2_9DELT</name>